<comment type="caution">
    <text evidence="1">The sequence shown here is derived from an EMBL/GenBank/DDBJ whole genome shotgun (WGS) entry which is preliminary data.</text>
</comment>
<protein>
    <submittedName>
        <fullName evidence="1">Uncharacterized protein</fullName>
    </submittedName>
</protein>
<organism evidence="1 2">
    <name type="scientific">Pyropia yezoensis</name>
    <name type="common">Susabi-nori</name>
    <name type="synonym">Porphyra yezoensis</name>
    <dbReference type="NCBI Taxonomy" id="2788"/>
    <lineage>
        <taxon>Eukaryota</taxon>
        <taxon>Rhodophyta</taxon>
        <taxon>Bangiophyceae</taxon>
        <taxon>Bangiales</taxon>
        <taxon>Bangiaceae</taxon>
        <taxon>Pyropia</taxon>
    </lineage>
</organism>
<name>A0ACC3C1I6_PYRYE</name>
<keyword evidence="2" id="KW-1185">Reference proteome</keyword>
<dbReference type="Proteomes" id="UP000798662">
    <property type="component" value="Chromosome 2"/>
</dbReference>
<dbReference type="EMBL" id="CM020619">
    <property type="protein sequence ID" value="KAK1863963.1"/>
    <property type="molecule type" value="Genomic_DNA"/>
</dbReference>
<evidence type="ECO:0000313" key="1">
    <source>
        <dbReference type="EMBL" id="KAK1863963.1"/>
    </source>
</evidence>
<evidence type="ECO:0000313" key="2">
    <source>
        <dbReference type="Proteomes" id="UP000798662"/>
    </source>
</evidence>
<proteinExistence type="predicted"/>
<accession>A0ACC3C1I6</accession>
<sequence length="590" mass="65510">MEPSEFIRGVSSLVQLRNGNGFVVDKSTFFPLLLKFSMHVTLLYPPRFGKSFTLSSAAVWFDHKTSTELFHKCFPSSALGAHQAQAFFVLRLDLSVDTSGGSADDIRKRLFRKIIGSLSLFCSRYGLTVKDESEGKDAFEYLRAVAAAARFSSHQKMLVLIDEYDRFFNKVLLEGSGCHLEPVALAELSRMVEPLCSLFETLKDISNDDDWEAFRTITAGVSPLAIAESSGWNCASILTPLKEFAGLMGFSESDIIAGIHHIEHIDADSHAHFLSLFRRFFNGYRFHPDAATVYNPTLCIFFLCRLKSAPDLCKRLLKHAENDDLALLGVIDDPNVNTSCSVLSLLGAAGGDGPVLLVIPNLIVRLRRVNALMASMNPAGNHIFREALIDPSADGLQAVFNGFLREPAYGSRVVLHQNFSEATFQMTMARTLELLLRFLPVQVILLETEVCLPREHQTPGFADIVMRDSSGRHQIVLELKCVRVSALDYEDVALQEKAAHARFHQCDLWDYFDGLTVDRLRALRTRSAHQRYYRQACSVENVINQGIAQAREYAQGVRAVLPAAAGVKPDIHAFVVALVGTRVVVQEAIG</sequence>
<reference evidence="1" key="1">
    <citation type="submission" date="2019-11" db="EMBL/GenBank/DDBJ databases">
        <title>Nori genome reveals adaptations in red seaweeds to the harsh intertidal environment.</title>
        <authorList>
            <person name="Wang D."/>
            <person name="Mao Y."/>
        </authorList>
    </citation>
    <scope>NUCLEOTIDE SEQUENCE</scope>
    <source>
        <tissue evidence="1">Gametophyte</tissue>
    </source>
</reference>
<gene>
    <name evidence="1" type="ORF">I4F81_006515</name>
</gene>